<accession>A0A645FDZ7</accession>
<proteinExistence type="predicted"/>
<dbReference type="AlphaFoldDB" id="A0A645FDZ7"/>
<sequence length="222" mass="24970">MSRLPLRQRLSMGDQSLVLVCLEQFDQLLGIVMVVPFGRRRVLQGFEYGWLATRDPRDRAHLAPHSPQRILQLPGKPRRIEQGTLHETRPHTCTQMCERNVIGSKTDRSGDIVIRVVSHPRTQSCGLHDARPLPCDQCLTAQGQRRHSHPQRFAAGRTAGIREGVEDEIDFGMRGQICEARGGRVKTDPVQINPAGRQTNPDTLDTLGLPQLVRLQAQACRR</sequence>
<evidence type="ECO:0000313" key="1">
    <source>
        <dbReference type="EMBL" id="MPN11579.1"/>
    </source>
</evidence>
<name>A0A645FDZ7_9ZZZZ</name>
<protein>
    <submittedName>
        <fullName evidence="1">Uncharacterized protein</fullName>
    </submittedName>
</protein>
<dbReference type="EMBL" id="VSSQ01057806">
    <property type="protein sequence ID" value="MPN11579.1"/>
    <property type="molecule type" value="Genomic_DNA"/>
</dbReference>
<gene>
    <name evidence="1" type="ORF">SDC9_158882</name>
</gene>
<reference evidence="1" key="1">
    <citation type="submission" date="2019-08" db="EMBL/GenBank/DDBJ databases">
        <authorList>
            <person name="Kucharzyk K."/>
            <person name="Murdoch R.W."/>
            <person name="Higgins S."/>
            <person name="Loffler F."/>
        </authorList>
    </citation>
    <scope>NUCLEOTIDE SEQUENCE</scope>
</reference>
<comment type="caution">
    <text evidence="1">The sequence shown here is derived from an EMBL/GenBank/DDBJ whole genome shotgun (WGS) entry which is preliminary data.</text>
</comment>
<organism evidence="1">
    <name type="scientific">bioreactor metagenome</name>
    <dbReference type="NCBI Taxonomy" id="1076179"/>
    <lineage>
        <taxon>unclassified sequences</taxon>
        <taxon>metagenomes</taxon>
        <taxon>ecological metagenomes</taxon>
    </lineage>
</organism>